<keyword evidence="2" id="KW-1015">Disulfide bond</keyword>
<evidence type="ECO:0000313" key="4">
    <source>
        <dbReference type="EMBL" id="RUT78545.1"/>
    </source>
</evidence>
<dbReference type="PANTHER" id="PTHR44170:SF6">
    <property type="entry name" value="CONTACTIN"/>
    <property type="match status" value="1"/>
</dbReference>
<proteinExistence type="predicted"/>
<dbReference type="InterPro" id="IPR026341">
    <property type="entry name" value="T9SS_type_B"/>
</dbReference>
<feature type="domain" description="Ig-like" evidence="3">
    <location>
        <begin position="1914"/>
        <end position="2004"/>
    </location>
</feature>
<comment type="caution">
    <text evidence="4">The sequence shown here is derived from an EMBL/GenBank/DDBJ whole genome shotgun (WGS) entry which is preliminary data.</text>
</comment>
<feature type="domain" description="Ig-like" evidence="3">
    <location>
        <begin position="1725"/>
        <end position="1821"/>
    </location>
</feature>
<dbReference type="OrthoDB" id="1108781at2"/>
<dbReference type="SUPFAM" id="SSF48726">
    <property type="entry name" value="Immunoglobulin"/>
    <property type="match status" value="13"/>
</dbReference>
<feature type="domain" description="Ig-like" evidence="3">
    <location>
        <begin position="1570"/>
        <end position="1636"/>
    </location>
</feature>
<dbReference type="InterPro" id="IPR003598">
    <property type="entry name" value="Ig_sub2"/>
</dbReference>
<sequence>MMRNGKIFTHVQIVFKFIFVFTLFALPLKGIAQYDYEHFVPPFYDGSSTDNDIGYHEAILSTNSIKDVKVYIYKGYSDILDSVIIKQGTPGIYKFKTSKGGTKGDVIHYPDSYTFPKNVVGAKELNKVLPDDGIRFFSSNAPFFVNIRHSTKDQGLSLTTKGTYAYGTDFLSGHVYTSGNSAISRRSHFVSVMATEDNTVVNFSDIKVSMLTEYNATTKSLEATSISSDSVITQTLMKGQSYVIAVDHDLPGFSDADKNAMNGTSITSTKPIVVNTGSWTSGPYRAGQDIGVDQIVPIDQLRNEYIVMRGKGNSSTERPVVVATEDNTEVKVNGVLKGTIAKKGEYLALADPYDGNGNAYILADKNIYVYQTLSGSSSRIGPTVGMNFIPPVSTSGIREVTVPYAELLAEQGVNGVITILAQTGAVISYSRNGEETLHPLSDIANNPVNISGVPQWEIYKLSNNLTGSYRFYSNKAINVAWLVESGVVGAAGYYSGFTKAISKIIPDLGVNIDANLDLICESYDDNISVSIKDPLPDFYEWYVNDFTKRSIIVNGSLDVPAPDVETTYYVVGSYRDPLMDQLYNGSFFELSANSDYAEVYRNLRNPGEYTIDRQTTDADPSFKNPSFTDMDNDYMLMAISKERGDTIYRGTSVDVVKGFNYIVKLFGRKMVNAEFTADQSLQVLVNGDTIIDNFTLNDPTVWQSASALWKPGNAANAIIKICNNNAVGIQSAFALDSITFVQAVQDTAAFVARVVPNYSYGNNGDTFHFCEGTQNSLDVSNGDTSWYDYSWAKNDGTGTYVDLSDNAEFSGTKTFKLIFLNPQQGNEGDYRCTIGFKPDYQQCGNSDSNVNVDLHVLVDKPAGVTLTADKTNFCYGTTAFISALVTGDAGAVKWFVNGGSDPVSVENPYVFPNTYAAGTYAVKCQAENGCGIASDNIDLNVLSAPNLTDLTVNPDLCEGHDVILTASATGNEVLNYNWKRGTTDLSEHGASLTFPASMTNRSDIFSVSVSSIYTVGAETIVCPDNNSLTLSDLDILPLVTIQKGIDDVTLCEGTASHTFSVETTEAESFYNYTWLKDGNPQPDASSQKIISPITIGDDGVYKVSVSNRCDTKESTATLSVTPKLVVNDITIDKTGPFCDPTNVVVTFDDNGAVSAYKAKKPDGTIIDITPVGNPYSFEINDDSQGVWEFIVDPNCGGSSVSREFTLNMIPVFGNVSMNDNSACIGNDINFTVDINNIPAASILTYEWKDNNDIIVGGNSSSLALTNIQESNEGTYTCKVTDQCGRSKMANANLSIEKVNTSSTAAAIVKCVGDTDFRIDIDYVGTPTFAWRFNDPNGAIIGTNDFFALASVSKTDEGIYYCTVNLPCGDQIKIERKLVVNEHISIVNPADETINICQGEQPVLKVEVNGNTDDYTIQWTNASDVDLGFGDVNQIQLPKSTTPGTYTYKAKVDGFCDNLVKNYIVQVHEKPILTSADNSVEVCSGLVNLTITESGEHNDIEWWKDGALITDGNADQTNFVIDPAASPSDDGTYIAKANSDYCGNDQISINLDVRNTIVVTNQSTAVNTVCEGALVNLFVIATGDNIEYKWYKSTDPATILSDQPNLDLGNVSLAQGGEYKCDIFNDLHCGDQTLTFNVIVNKNPSVTPPSDQMICETQGSVDFVVTGDAQGTINYQWFDKDDIAVGTNSSTLTVVPPVDGQSYYCVVSGNACGTAISGKANLTVVNEVTVSNPLDQEIADGADATFSVTASGEPNYTYQWQVLDGTWKDITGVDKYSGTKSDELKITNADKATYDGNQYRCVVESSGAICASTATSNAATLTISSVIKIASNPTNAIACDGVDVDLTIEGYFDTLSYKWEYDDGSGYQDADDFGMSASTVEKISTLTIPSVNTGMNAWKFRCLVSDGSSTDEYSNEVSIRVLEDIVVSSADAIYTPCVNDLFSISVTATAGDDIKYKWYKVGDESNILSSSATLNIGNIILSDNGDYKCEIYNEQHCHDVTKTFTIDVKEHATVTNPLNVTMCANDADPVFTVAGTAEGIVNYQWYDKDDNPVGTNAGSYTVTSPANGQNFYAVVSGDFCDDATSDRAGLTVLNEVTVTDPVDVIIADGGTANFEVTASGEPIYYYQWQEDSGSGFTDLANGGVYSGVNTAKLTITGALIGSFDGNKYQCIVTSSSCSGVATSNPALLTIDAVIKISVQPSNQKVCEGTGGVLEITGSKAGMTYTWQYDDGSGTFVNAVGNDGMFDAVVGNVSSLTIPNANTGMNSWTFKCIVYYLSFTPDESNIVNLQVMENISVSTPSNNSPSVCDGTPTVLSVVATGTDVNYKWYIDGASGTVLSTSSDLDLGNVHVSDEALYKCDVYNELNCNDQTISFDLDVKELATASTLLDEEMCSTDTPPTFSVIAGGDGPYTYQWYNNGGIISGETSDSYTVGSPVDGQSYYCEVSNGCNSVNSNAAVLTVHEEVAIVSQPIDNNIVDGANAEFTVSVSGEPMITYQWQEDSGSGFTNLSDGGDFSGTDAATLTISGVNKAGFDGNTYRCIVDNGCAVAQTSDEVNLTVNALIKIFAQPQNLKACLNDAVDFVITGTSDGLDYAWEYDDGSGIFVNAEGVFGMSDIPITNGSKLHISNTTLAMGSWTFRCIVSDGSSTDEISNLATLSVFEPVSFDPISNQNLCSGVSKQIELTHLTGTGDLTYSWKQDGTEVSTTNLVNISDLDNGAYNINVSNGVCPDLSNDFIVSHYSKLSIDTWSNIDKLCIGNTKTLSATVTVDPALEATTTYEWFKDEVSLGTTMDANYSLVATEKGQSGQYKLVVNDGCSTETVSGYINIYEPIVSNNVWPASDTLCVGEELNLEAKVSGDASSYTWTHNGTALTATTNYLVSEVTSTDAGVYKCVVTDECGIEITYSIEITILSIPQITTGIDAIPSVCEGESLELGPIASTPYDDLVWTLNDESTNNTAGLSLDLGNASLSQEGNYKVTVSNICGSDISVGHQVVNPIPVLEPIPNQEACQDDDVIFRAKATGRNLNYQWFIDDVDQNVNNEEFIMDAIKVVPEDEFTAKVYNIKCVISSPDACGTDEQTATLTVNPSTVLHATLTNKVKYVGDNYTMSLAISGADLEYHWTHEVDGVKTELTDITGPSIDFTDIQMSDAGYYNCRIIGTCGQRLASGKLTVKEPVKVDSELSSMEEKCEGEPLSLSLQLSGQVDSVKWFKDDVLLSKDELNLYIPELTLDDAGKYFYKVYGEGVDVIEHLTTVRVYPLTSLNAPLGNQTICEGDELTWSPDISGADDLNYVWSFNGTEVYHEKLLSFDAVTLAQEGDYEVQVTGLCGDVSTSGKLEVTKLPVFISASESKSVCENTSSVEFTAEFEGENLKYEWRKNELVIPGQTAPVLKLTNIQLDDGGVYTCRAYSNCGESISSEINLTVIPQLVINSELVDTEVCDGEEVAFTTDVVGNNVSYQWKKDGVNIDGAVNANLNFTPASPDDNGYYTCVVSDDCTDSRSTKPTELTVHKLPNTEIFGRMVLCAKEDRVTYVTIDQPDITYGWGVDGGIFAGPEEGVRTRITWEEVANGQLSVTISDLETGCESKVDSLVTLNALPNVNLSTYPSKGVCESAFELTGGYPEGGIYWVDGISQKVFDPSGKGPGNYNIFYTYTDNNGCSNVSTTTNLRVDTLPVVDITDDVTVGNCKPFQLNAVTKEDNILWSPADNLDNANVMNPIFTPGKSQVIVASVKDEHACVGIDLVNLNVAALPEVKTINDTIVSQCNQLELTTDIVGDLDKISWTNAEQLDDPDTRSPHIVNAPEGTYTYKISVTDLYGCDATDEVIVQMVADPKLEEDKFACEGEQFEVNVSGMENPVWEDGYAEESRTISAPGKYLLEVSNKYGCGDEQNFVINPTPALNLKDTLIFDGETVILGANLPSEFAPYFFEWQDGSILPRLEVSETGKYTLKVVDNLGCTALDSAYVEVKPVGIESPSAFTPKSNNENDKFYLKDINVAEQFEMYVYDRWGELLFQSHETGYNGGWDGTYKGKLCPTGAYVWVAFINGKLTNKGTFVLVR</sequence>
<dbReference type="SMART" id="SM00409">
    <property type="entry name" value="IG"/>
    <property type="match status" value="20"/>
</dbReference>
<feature type="domain" description="Ig-like" evidence="3">
    <location>
        <begin position="1652"/>
        <end position="1722"/>
    </location>
</feature>
<gene>
    <name evidence="4" type="ORF">DLK05_08230</name>
</gene>
<feature type="domain" description="Ig-like" evidence="3">
    <location>
        <begin position="1308"/>
        <end position="1364"/>
    </location>
</feature>
<keyword evidence="5" id="KW-1185">Reference proteome</keyword>
<feature type="domain" description="Ig-like" evidence="3">
    <location>
        <begin position="2093"/>
        <end position="2188"/>
    </location>
</feature>
<dbReference type="InterPro" id="IPR013783">
    <property type="entry name" value="Ig-like_fold"/>
</dbReference>
<dbReference type="CDD" id="cd00096">
    <property type="entry name" value="Ig"/>
    <property type="match status" value="1"/>
</dbReference>
<dbReference type="EMBL" id="RJJX01000008">
    <property type="protein sequence ID" value="RUT78545.1"/>
    <property type="molecule type" value="Genomic_DNA"/>
</dbReference>
<keyword evidence="1" id="KW-0677">Repeat</keyword>
<evidence type="ECO:0000256" key="2">
    <source>
        <dbReference type="ARBA" id="ARBA00023157"/>
    </source>
</evidence>
<dbReference type="Pfam" id="PF13585">
    <property type="entry name" value="CHU_C"/>
    <property type="match status" value="1"/>
</dbReference>
<feature type="domain" description="Ig-like" evidence="3">
    <location>
        <begin position="2391"/>
        <end position="2458"/>
    </location>
</feature>
<feature type="domain" description="Ig-like" evidence="3">
    <location>
        <begin position="3084"/>
        <end position="3168"/>
    </location>
</feature>
<dbReference type="PANTHER" id="PTHR44170">
    <property type="entry name" value="PROTEIN SIDEKICK"/>
    <property type="match status" value="1"/>
</dbReference>
<dbReference type="GO" id="GO:0098609">
    <property type="term" value="P:cell-cell adhesion"/>
    <property type="evidence" value="ECO:0007669"/>
    <property type="project" value="TreeGrafter"/>
</dbReference>
<dbReference type="Pfam" id="PF07679">
    <property type="entry name" value="I-set"/>
    <property type="match status" value="1"/>
</dbReference>
<feature type="domain" description="Ig-like" evidence="3">
    <location>
        <begin position="3422"/>
        <end position="3504"/>
    </location>
</feature>
<dbReference type="Proteomes" id="UP000282985">
    <property type="component" value="Unassembled WGS sequence"/>
</dbReference>
<accession>A0A434AVM6</accession>
<dbReference type="SMART" id="SM00408">
    <property type="entry name" value="IGc2"/>
    <property type="match status" value="6"/>
</dbReference>
<reference evidence="4 5" key="1">
    <citation type="submission" date="2018-11" db="EMBL/GenBank/DDBJ databases">
        <title>Parancylomarina longa gen. nov., sp. nov., isolated from sediments of southern Okinawa.</title>
        <authorList>
            <person name="Fu T."/>
        </authorList>
    </citation>
    <scope>NUCLEOTIDE SEQUENCE [LARGE SCALE GENOMIC DNA]</scope>
    <source>
        <strain evidence="4 5">T3-2 S1-C</strain>
    </source>
</reference>
<dbReference type="NCBIfam" id="TIGR04131">
    <property type="entry name" value="Bac_Flav_CTERM"/>
    <property type="match status" value="1"/>
</dbReference>
<dbReference type="InterPro" id="IPR036179">
    <property type="entry name" value="Ig-like_dom_sf"/>
</dbReference>
<dbReference type="GO" id="GO:0016020">
    <property type="term" value="C:membrane"/>
    <property type="evidence" value="ECO:0007669"/>
    <property type="project" value="UniProtKB-SubCell"/>
</dbReference>
<feature type="domain" description="Ig-like" evidence="3">
    <location>
        <begin position="2298"/>
        <end position="2371"/>
    </location>
</feature>
<dbReference type="InterPro" id="IPR007110">
    <property type="entry name" value="Ig-like_dom"/>
</dbReference>
<dbReference type="PROSITE" id="PS50835">
    <property type="entry name" value="IG_LIKE"/>
    <property type="match status" value="15"/>
</dbReference>
<dbReference type="Gene3D" id="2.60.40.10">
    <property type="entry name" value="Immunoglobulins"/>
    <property type="match status" value="15"/>
</dbReference>
<dbReference type="Pfam" id="PF13895">
    <property type="entry name" value="Ig_2"/>
    <property type="match status" value="2"/>
</dbReference>
<name>A0A434AVM6_9BACT</name>
<feature type="domain" description="Ig-like" evidence="3">
    <location>
        <begin position="2461"/>
        <end position="2556"/>
    </location>
</feature>
<dbReference type="InterPro" id="IPR003599">
    <property type="entry name" value="Ig_sub"/>
</dbReference>
<protein>
    <recommendedName>
        <fullName evidence="3">Ig-like domain-containing protein</fullName>
    </recommendedName>
</protein>
<dbReference type="InterPro" id="IPR013098">
    <property type="entry name" value="Ig_I-set"/>
</dbReference>
<feature type="domain" description="Ig-like" evidence="3">
    <location>
        <begin position="3339"/>
        <end position="3419"/>
    </location>
</feature>
<feature type="domain" description="Ig-like" evidence="3">
    <location>
        <begin position="2828"/>
        <end position="2907"/>
    </location>
</feature>
<feature type="domain" description="Ig-like" evidence="3">
    <location>
        <begin position="1037"/>
        <end position="1119"/>
    </location>
</feature>
<evidence type="ECO:0000256" key="1">
    <source>
        <dbReference type="ARBA" id="ARBA00022737"/>
    </source>
</evidence>
<feature type="domain" description="Ig-like" evidence="3">
    <location>
        <begin position="1210"/>
        <end position="1294"/>
    </location>
</feature>
<evidence type="ECO:0000259" key="3">
    <source>
        <dbReference type="PROSITE" id="PS50835"/>
    </source>
</evidence>
<evidence type="ECO:0000313" key="5">
    <source>
        <dbReference type="Proteomes" id="UP000282985"/>
    </source>
</evidence>
<organism evidence="4 5">
    <name type="scientific">Ancylomarina longa</name>
    <dbReference type="NCBI Taxonomy" id="2487017"/>
    <lineage>
        <taxon>Bacteria</taxon>
        <taxon>Pseudomonadati</taxon>
        <taxon>Bacteroidota</taxon>
        <taxon>Bacteroidia</taxon>
        <taxon>Marinilabiliales</taxon>
        <taxon>Marinifilaceae</taxon>
        <taxon>Ancylomarina</taxon>
    </lineage>
</organism>